<evidence type="ECO:0000256" key="3">
    <source>
        <dbReference type="ARBA" id="ARBA00022837"/>
    </source>
</evidence>
<feature type="region of interest" description="Disordered" evidence="4">
    <location>
        <begin position="182"/>
        <end position="273"/>
    </location>
</feature>
<feature type="compositionally biased region" description="Low complexity" evidence="4">
    <location>
        <begin position="69"/>
        <end position="85"/>
    </location>
</feature>
<evidence type="ECO:0000256" key="4">
    <source>
        <dbReference type="SAM" id="MobiDB-lite"/>
    </source>
</evidence>
<feature type="compositionally biased region" description="Gly residues" evidence="4">
    <location>
        <begin position="222"/>
        <end position="231"/>
    </location>
</feature>
<feature type="domain" description="EF-hand" evidence="5">
    <location>
        <begin position="501"/>
        <end position="536"/>
    </location>
</feature>
<feature type="domain" description="EF-hand" evidence="5">
    <location>
        <begin position="337"/>
        <end position="372"/>
    </location>
</feature>
<keyword evidence="7" id="KW-1185">Reference proteome</keyword>
<evidence type="ECO:0000259" key="5">
    <source>
        <dbReference type="PROSITE" id="PS50222"/>
    </source>
</evidence>
<dbReference type="Gene3D" id="1.10.238.10">
    <property type="entry name" value="EF-hand"/>
    <property type="match status" value="2"/>
</dbReference>
<dbReference type="InterPro" id="IPR002048">
    <property type="entry name" value="EF_hand_dom"/>
</dbReference>
<dbReference type="PANTHER" id="PTHR34524">
    <property type="entry name" value="CALCYPHOSIN"/>
    <property type="match status" value="1"/>
</dbReference>
<evidence type="ECO:0000256" key="2">
    <source>
        <dbReference type="ARBA" id="ARBA00022737"/>
    </source>
</evidence>
<feature type="compositionally biased region" description="Basic residues" evidence="4">
    <location>
        <begin position="144"/>
        <end position="155"/>
    </location>
</feature>
<evidence type="ECO:0000313" key="6">
    <source>
        <dbReference type="EMBL" id="GLC54808.1"/>
    </source>
</evidence>
<feature type="region of interest" description="Disordered" evidence="4">
    <location>
        <begin position="1"/>
        <end position="24"/>
    </location>
</feature>
<dbReference type="PROSITE" id="PS50222">
    <property type="entry name" value="EF_HAND_2"/>
    <property type="match status" value="3"/>
</dbReference>
<reference evidence="6 7" key="1">
    <citation type="journal article" date="2023" name="Commun. Biol.">
        <title>Reorganization of the ancestral sex-determining regions during the evolution of trioecy in Pleodorina starrii.</title>
        <authorList>
            <person name="Takahashi K."/>
            <person name="Suzuki S."/>
            <person name="Kawai-Toyooka H."/>
            <person name="Yamamoto K."/>
            <person name="Hamaji T."/>
            <person name="Ootsuki R."/>
            <person name="Yamaguchi H."/>
            <person name="Kawachi M."/>
            <person name="Higashiyama T."/>
            <person name="Nozaki H."/>
        </authorList>
    </citation>
    <scope>NUCLEOTIDE SEQUENCE [LARGE SCALE GENOMIC DNA]</scope>
    <source>
        <strain evidence="6 7">NIES-4479</strain>
    </source>
</reference>
<evidence type="ECO:0000256" key="1">
    <source>
        <dbReference type="ARBA" id="ARBA00022723"/>
    </source>
</evidence>
<organism evidence="6 7">
    <name type="scientific">Pleodorina starrii</name>
    <dbReference type="NCBI Taxonomy" id="330485"/>
    <lineage>
        <taxon>Eukaryota</taxon>
        <taxon>Viridiplantae</taxon>
        <taxon>Chlorophyta</taxon>
        <taxon>core chlorophytes</taxon>
        <taxon>Chlorophyceae</taxon>
        <taxon>CS clade</taxon>
        <taxon>Chlamydomonadales</taxon>
        <taxon>Volvocaceae</taxon>
        <taxon>Pleodorina</taxon>
    </lineage>
</organism>
<feature type="region of interest" description="Disordered" evidence="4">
    <location>
        <begin position="47"/>
        <end position="161"/>
    </location>
</feature>
<dbReference type="AlphaFoldDB" id="A0A9W6F317"/>
<dbReference type="InterPro" id="IPR051581">
    <property type="entry name" value="Ca-bind"/>
</dbReference>
<keyword evidence="1" id="KW-0479">Metal-binding</keyword>
<dbReference type="OrthoDB" id="26525at2759"/>
<feature type="compositionally biased region" description="Low complexity" evidence="4">
    <location>
        <begin position="250"/>
        <end position="267"/>
    </location>
</feature>
<proteinExistence type="predicted"/>
<accession>A0A9W6F317</accession>
<gene>
    <name evidence="6" type="primary">PLEST006228</name>
    <name evidence="6" type="ORF">PLESTB_000908200</name>
</gene>
<dbReference type="InterPro" id="IPR018247">
    <property type="entry name" value="EF_Hand_1_Ca_BS"/>
</dbReference>
<keyword evidence="3" id="KW-0106">Calcium</keyword>
<feature type="compositionally biased region" description="Low complexity" evidence="4">
    <location>
        <begin position="190"/>
        <end position="215"/>
    </location>
</feature>
<evidence type="ECO:0000313" key="7">
    <source>
        <dbReference type="Proteomes" id="UP001165080"/>
    </source>
</evidence>
<feature type="compositionally biased region" description="Pro residues" evidence="4">
    <location>
        <begin position="126"/>
        <end position="140"/>
    </location>
</feature>
<dbReference type="Pfam" id="PF13202">
    <property type="entry name" value="EF-hand_5"/>
    <property type="match status" value="1"/>
</dbReference>
<dbReference type="PROSITE" id="PS00018">
    <property type="entry name" value="EF_HAND_1"/>
    <property type="match status" value="3"/>
</dbReference>
<dbReference type="SUPFAM" id="SSF47473">
    <property type="entry name" value="EF-hand"/>
    <property type="match status" value="1"/>
</dbReference>
<dbReference type="Proteomes" id="UP001165080">
    <property type="component" value="Unassembled WGS sequence"/>
</dbReference>
<dbReference type="EMBL" id="BRXU01000011">
    <property type="protein sequence ID" value="GLC54808.1"/>
    <property type="molecule type" value="Genomic_DNA"/>
</dbReference>
<protein>
    <recommendedName>
        <fullName evidence="5">EF-hand domain-containing protein</fullName>
    </recommendedName>
</protein>
<dbReference type="InterPro" id="IPR011992">
    <property type="entry name" value="EF-hand-dom_pair"/>
</dbReference>
<feature type="domain" description="EF-hand" evidence="5">
    <location>
        <begin position="465"/>
        <end position="500"/>
    </location>
</feature>
<dbReference type="SMART" id="SM00054">
    <property type="entry name" value="EFh"/>
    <property type="match status" value="3"/>
</dbReference>
<dbReference type="GO" id="GO:0005509">
    <property type="term" value="F:calcium ion binding"/>
    <property type="evidence" value="ECO:0007669"/>
    <property type="project" value="InterPro"/>
</dbReference>
<name>A0A9W6F317_9CHLO</name>
<dbReference type="CDD" id="cd00051">
    <property type="entry name" value="EFh"/>
    <property type="match status" value="1"/>
</dbReference>
<feature type="compositionally biased region" description="Gly residues" evidence="4">
    <location>
        <begin position="108"/>
        <end position="124"/>
    </location>
</feature>
<feature type="region of interest" description="Disordered" evidence="4">
    <location>
        <begin position="289"/>
        <end position="308"/>
    </location>
</feature>
<dbReference type="PANTHER" id="PTHR34524:SF6">
    <property type="entry name" value="CALCYPHOSINE LIKE"/>
    <property type="match status" value="1"/>
</dbReference>
<keyword evidence="2" id="KW-0677">Repeat</keyword>
<dbReference type="Pfam" id="PF13499">
    <property type="entry name" value="EF-hand_7"/>
    <property type="match status" value="1"/>
</dbReference>
<comment type="caution">
    <text evidence="6">The sequence shown here is derived from an EMBL/GenBank/DDBJ whole genome shotgun (WGS) entry which is preliminary data.</text>
</comment>
<sequence>MASSTANLARKLDGAPPVLPPISPLIERRKLHPSYFEPVAESLEKGGFSVGWNDGSLQVGGSLAQSGLSSPTSRSSRSSYRPRTSGFLSFSKAPDVKPRGHRSTPPGSGSGSVSGSSGSSGGGPAPSAPLPDAPLTPPPGGSRSRSRTRTPHPRFSRLGASLDSATASHLLALAQSHINDAAADPDQRRQQQYQQQQQQQNPHQQSQQQQQQQQQSPPEGGPQDGAGGGGAAAAAARDRDRPPPPPASPSPSRSSGGASSHPHSHASQTAPLPSTAKIASTMGINVPAENMRDSQRPATGMPSSGSGPGGTMRAIIQVPLGVPSPRSHQAQVAAFRATRGHALMVFNELDSDKNGKVTRSEFEAAALSLGFSLEQAQRFWDRLDRRHRGFLEALDWGTKDAFQQIQLFSTRYMQKYMGVPDVSSTPEQVRKFNRAQELMQVKSLAAAVNMARTNAVAKGMRMAGYSGNPIFDTFRFMDVDGSGVLSKEEVRDAFFALGVYLAEPVAEQIMQMFDKNGNGTVQYHEFENTMFPPVRGN</sequence>